<dbReference type="PROSITE" id="PS51668">
    <property type="entry name" value="TSAA_2"/>
    <property type="match status" value="1"/>
</dbReference>
<dbReference type="InterPro" id="IPR023370">
    <property type="entry name" value="TrmO-like_N"/>
</dbReference>
<dbReference type="Pfam" id="PF02663">
    <property type="entry name" value="FmdE"/>
    <property type="match status" value="1"/>
</dbReference>
<evidence type="ECO:0000259" key="3">
    <source>
        <dbReference type="PROSITE" id="PS51668"/>
    </source>
</evidence>
<reference evidence="4 5" key="1">
    <citation type="submission" date="2019-03" db="EMBL/GenBank/DDBJ databases">
        <title>Subsurface microbial communities from deep shales in Ohio and West Virginia, USA.</title>
        <authorList>
            <person name="Wrighton K."/>
        </authorList>
    </citation>
    <scope>NUCLEOTIDE SEQUENCE [LARGE SCALE GENOMIC DNA]</scope>
    <source>
        <strain evidence="4 5">MA284_T2</strain>
    </source>
</reference>
<dbReference type="SUPFAM" id="SSF143555">
    <property type="entry name" value="FwdE-like"/>
    <property type="match status" value="1"/>
</dbReference>
<dbReference type="RefSeq" id="WP_133514748.1">
    <property type="nucleotide sequence ID" value="NZ_SNWX01000008.1"/>
</dbReference>
<dbReference type="InterPro" id="IPR053194">
    <property type="entry name" value="tRNA_methyltr_O"/>
</dbReference>
<dbReference type="OrthoDB" id="9804309at2"/>
<accession>A0A4R6LTL3</accession>
<dbReference type="InterPro" id="IPR003814">
    <property type="entry name" value="FmdEsu_dom"/>
</dbReference>
<dbReference type="AlphaFoldDB" id="A0A4R6LTL3"/>
<sequence length="363" mass="41779">MEINKIGEVRSKYKEPVGPDEMRKSKSIIEIEAEYIDGLDQIEDYEYLQIVFYFHKSEGYDLISKRRKGPERGLFTSRSPRRPSPIGITTVELLKREGSKLHVYGLDAIDGTPVIDIKPYASFMDQPTLSLQKETPRYRINKLLKYQNRQDLLLKAGELHGHYCPYLALGVLASADVLKRFDAENDGMEDLLAVVETNSCFSDGIQYTAGTTFGNNALIYRDFGKTAVTFINRKEEDKNLRYYLKDSDFISREYPDAAKLFKKVIAERKGSKKEQEKMKELWQKIAFEIIEEDVDRYFKIEEDVDIEVPDYASIFADQHCSKCGEKLMAAKAVKKNNEVFCRDCAESCYYQLDGSGIVKVEKE</sequence>
<evidence type="ECO:0000256" key="2">
    <source>
        <dbReference type="ARBA" id="ARBA00033753"/>
    </source>
</evidence>
<dbReference type="PANTHER" id="PTHR39418">
    <property type="entry name" value="DEHYDROGENASE-RELATED"/>
    <property type="match status" value="1"/>
</dbReference>
<evidence type="ECO:0000256" key="1">
    <source>
        <dbReference type="ARBA" id="ARBA00022691"/>
    </source>
</evidence>
<dbReference type="InterPro" id="IPR036413">
    <property type="entry name" value="YaeB-like_sf"/>
</dbReference>
<dbReference type="InterPro" id="IPR036414">
    <property type="entry name" value="YaeB_N_sf"/>
</dbReference>
<comment type="caution">
    <text evidence="4">The sequence shown here is derived from an EMBL/GenBank/DDBJ whole genome shotgun (WGS) entry which is preliminary data.</text>
</comment>
<dbReference type="SUPFAM" id="SSF118196">
    <property type="entry name" value="YaeB-like"/>
    <property type="match status" value="1"/>
</dbReference>
<dbReference type="NCBIfam" id="TIGR00104">
    <property type="entry name" value="tRNA_TsaA"/>
    <property type="match status" value="1"/>
</dbReference>
<protein>
    <submittedName>
        <fullName evidence="4">Formylmethanofuran dehydrogenase subunit E</fullName>
    </submittedName>
</protein>
<dbReference type="EMBL" id="SNWX01000008">
    <property type="protein sequence ID" value="TDO92009.1"/>
    <property type="molecule type" value="Genomic_DNA"/>
</dbReference>
<evidence type="ECO:0000313" key="5">
    <source>
        <dbReference type="Proteomes" id="UP000295064"/>
    </source>
</evidence>
<dbReference type="Pfam" id="PF01980">
    <property type="entry name" value="TrmO_N"/>
    <property type="match status" value="1"/>
</dbReference>
<dbReference type="Gene3D" id="2.40.30.70">
    <property type="entry name" value="YaeB-like"/>
    <property type="match status" value="1"/>
</dbReference>
<organism evidence="4 5">
    <name type="scientific">Halanaerobium saccharolyticum</name>
    <dbReference type="NCBI Taxonomy" id="43595"/>
    <lineage>
        <taxon>Bacteria</taxon>
        <taxon>Bacillati</taxon>
        <taxon>Bacillota</taxon>
        <taxon>Clostridia</taxon>
        <taxon>Halanaerobiales</taxon>
        <taxon>Halanaerobiaceae</taxon>
        <taxon>Halanaerobium</taxon>
    </lineage>
</organism>
<dbReference type="PANTHER" id="PTHR39418:SF1">
    <property type="entry name" value="DEHYDROGENASE"/>
    <property type="match status" value="1"/>
</dbReference>
<keyword evidence="1" id="KW-0949">S-adenosyl-L-methionine</keyword>
<gene>
    <name evidence="4" type="ORF">DFR79_10835</name>
</gene>
<comment type="similarity">
    <text evidence="2">Belongs to the tRNA methyltransferase O family.</text>
</comment>
<dbReference type="Gene3D" id="3.30.1330.130">
    <property type="match status" value="1"/>
</dbReference>
<dbReference type="Proteomes" id="UP000295064">
    <property type="component" value="Unassembled WGS sequence"/>
</dbReference>
<evidence type="ECO:0000313" key="4">
    <source>
        <dbReference type="EMBL" id="TDO92009.1"/>
    </source>
</evidence>
<proteinExistence type="inferred from homology"/>
<name>A0A4R6LTL3_9FIRM</name>
<feature type="domain" description="TsaA-like" evidence="3">
    <location>
        <begin position="3"/>
        <end position="129"/>
    </location>
</feature>
<dbReference type="CDD" id="cd09281">
    <property type="entry name" value="UPF0066"/>
    <property type="match status" value="1"/>
</dbReference>